<reference evidence="5 6" key="1">
    <citation type="submission" date="2023-08" db="EMBL/GenBank/DDBJ databases">
        <title>Black Yeasts Isolated from many extreme environments.</title>
        <authorList>
            <person name="Coleine C."/>
            <person name="Stajich J.E."/>
            <person name="Selbmann L."/>
        </authorList>
    </citation>
    <scope>NUCLEOTIDE SEQUENCE [LARGE SCALE GENOMIC DNA]</scope>
    <source>
        <strain evidence="5 6">CCFEE 5935</strain>
    </source>
</reference>
<dbReference type="RefSeq" id="XP_064662563.1">
    <property type="nucleotide sequence ID" value="XM_064799808.1"/>
</dbReference>
<dbReference type="GO" id="GO:0000214">
    <property type="term" value="C:tRNA-intron endonuclease complex"/>
    <property type="evidence" value="ECO:0007669"/>
    <property type="project" value="InterPro"/>
</dbReference>
<dbReference type="GO" id="GO:0000379">
    <property type="term" value="P:tRNA-type intron splice site recognition and cleavage"/>
    <property type="evidence" value="ECO:0007669"/>
    <property type="project" value="InterPro"/>
</dbReference>
<dbReference type="AlphaFoldDB" id="A0AAV9PK33"/>
<proteinExistence type="inferred from homology"/>
<feature type="domain" description="tRNA-splicing endonuclease subunit Sen15" evidence="4">
    <location>
        <begin position="37"/>
        <end position="137"/>
    </location>
</feature>
<comment type="similarity">
    <text evidence="1">Belongs to the SEN15 family.</text>
</comment>
<feature type="compositionally biased region" description="Pro residues" evidence="3">
    <location>
        <begin position="57"/>
        <end position="72"/>
    </location>
</feature>
<dbReference type="SUPFAM" id="SSF53032">
    <property type="entry name" value="tRNA-intron endonuclease catalytic domain-like"/>
    <property type="match status" value="1"/>
</dbReference>
<evidence type="ECO:0000259" key="4">
    <source>
        <dbReference type="Pfam" id="PF09631"/>
    </source>
</evidence>
<gene>
    <name evidence="5" type="ORF">LTR77_002549</name>
</gene>
<organism evidence="5 6">
    <name type="scientific">Saxophila tyrrhenica</name>
    <dbReference type="NCBI Taxonomy" id="1690608"/>
    <lineage>
        <taxon>Eukaryota</taxon>
        <taxon>Fungi</taxon>
        <taxon>Dikarya</taxon>
        <taxon>Ascomycota</taxon>
        <taxon>Pezizomycotina</taxon>
        <taxon>Dothideomycetes</taxon>
        <taxon>Dothideomycetidae</taxon>
        <taxon>Mycosphaerellales</taxon>
        <taxon>Extremaceae</taxon>
        <taxon>Saxophila</taxon>
    </lineage>
</organism>
<dbReference type="PANTHER" id="PTHR28518">
    <property type="entry name" value="TRNA-SPLICING ENDONUCLEASE SUBUNIT SEN15"/>
    <property type="match status" value="1"/>
</dbReference>
<dbReference type="InterPro" id="IPR018593">
    <property type="entry name" value="tRNA-endonuc_su_Sen15"/>
</dbReference>
<sequence>MTPPTPHPSALQSLLKTHTPATPGPPDIHPYKNLTLQIAHNLRHQHAWTRIRIHWPSPSPSPSPNTTSPPRPLISGLPPRRLYTHPDEQIELLQSHRKAGLSGIPEMKAEREWVLPCSVREKWTLGRFGEVFDSVGKVPGFGEGSVVEGLGDGGESEEAEGEEVEGEGNSWRTEQPKRILMAILDDDSTVVYYIVHDGLVKPRQN</sequence>
<evidence type="ECO:0000313" key="6">
    <source>
        <dbReference type="Proteomes" id="UP001337655"/>
    </source>
</evidence>
<accession>A0AAV9PK33</accession>
<name>A0AAV9PK33_9PEZI</name>
<evidence type="ECO:0000256" key="1">
    <source>
        <dbReference type="ARBA" id="ARBA00006091"/>
    </source>
</evidence>
<dbReference type="PANTHER" id="PTHR28518:SF1">
    <property type="entry name" value="TRNA-SPLICING ENDONUCLEASE SUBUNIT SEN15"/>
    <property type="match status" value="1"/>
</dbReference>
<dbReference type="InterPro" id="IPR036167">
    <property type="entry name" value="tRNA_intron_Endo_cat-like_sf"/>
</dbReference>
<dbReference type="GO" id="GO:0000213">
    <property type="term" value="F:tRNA-intron lyase activity"/>
    <property type="evidence" value="ECO:0007669"/>
    <property type="project" value="TreeGrafter"/>
</dbReference>
<keyword evidence="6" id="KW-1185">Reference proteome</keyword>
<dbReference type="Gene3D" id="3.40.1350.10">
    <property type="match status" value="1"/>
</dbReference>
<protein>
    <recommendedName>
        <fullName evidence="4">tRNA-splicing endonuclease subunit Sen15 domain-containing protein</fullName>
    </recommendedName>
</protein>
<evidence type="ECO:0000256" key="3">
    <source>
        <dbReference type="SAM" id="MobiDB-lite"/>
    </source>
</evidence>
<dbReference type="InterPro" id="IPR011856">
    <property type="entry name" value="tRNA_endonuc-like_dom_sf"/>
</dbReference>
<dbReference type="GeneID" id="89923896"/>
<dbReference type="EMBL" id="JAVRRT010000003">
    <property type="protein sequence ID" value="KAK5173868.1"/>
    <property type="molecule type" value="Genomic_DNA"/>
</dbReference>
<dbReference type="GO" id="GO:0003676">
    <property type="term" value="F:nucleic acid binding"/>
    <property type="evidence" value="ECO:0007669"/>
    <property type="project" value="InterPro"/>
</dbReference>
<comment type="caution">
    <text evidence="5">The sequence shown here is derived from an EMBL/GenBank/DDBJ whole genome shotgun (WGS) entry which is preliminary data.</text>
</comment>
<evidence type="ECO:0000256" key="2">
    <source>
        <dbReference type="ARBA" id="ARBA00022694"/>
    </source>
</evidence>
<dbReference type="Proteomes" id="UP001337655">
    <property type="component" value="Unassembled WGS sequence"/>
</dbReference>
<feature type="region of interest" description="Disordered" evidence="3">
    <location>
        <begin position="53"/>
        <end position="74"/>
    </location>
</feature>
<evidence type="ECO:0000313" key="5">
    <source>
        <dbReference type="EMBL" id="KAK5173868.1"/>
    </source>
</evidence>
<feature type="domain" description="tRNA-splicing endonuclease subunit Sen15" evidence="4">
    <location>
        <begin position="174"/>
        <end position="205"/>
    </location>
</feature>
<dbReference type="InterPro" id="IPR042777">
    <property type="entry name" value="Sen15_fungi"/>
</dbReference>
<keyword evidence="2" id="KW-0819">tRNA processing</keyword>
<dbReference type="Pfam" id="PF09631">
    <property type="entry name" value="Sen15"/>
    <property type="match status" value="2"/>
</dbReference>
<feature type="region of interest" description="Disordered" evidence="3">
    <location>
        <begin position="149"/>
        <end position="172"/>
    </location>
</feature>
<feature type="compositionally biased region" description="Acidic residues" evidence="3">
    <location>
        <begin position="154"/>
        <end position="166"/>
    </location>
</feature>